<dbReference type="InterPro" id="IPR001128">
    <property type="entry name" value="Cyt_P450"/>
</dbReference>
<dbReference type="Gene3D" id="1.10.630.10">
    <property type="entry name" value="Cytochrome P450"/>
    <property type="match status" value="1"/>
</dbReference>
<keyword evidence="10" id="KW-1185">Reference proteome</keyword>
<name>A0A4Q7L9U5_9PSEU</name>
<dbReference type="InterPro" id="IPR050196">
    <property type="entry name" value="Cytochrome_P450_Monoox"/>
</dbReference>
<comment type="similarity">
    <text evidence="1 8">Belongs to the cytochrome P450 family.</text>
</comment>
<dbReference type="GO" id="GO:0020037">
    <property type="term" value="F:heme binding"/>
    <property type="evidence" value="ECO:0007669"/>
    <property type="project" value="InterPro"/>
</dbReference>
<comment type="cofactor">
    <cofactor evidence="7">
        <name>heme</name>
        <dbReference type="ChEBI" id="CHEBI:30413"/>
    </cofactor>
</comment>
<evidence type="ECO:0000256" key="3">
    <source>
        <dbReference type="ARBA" id="ARBA00022723"/>
    </source>
</evidence>
<evidence type="ECO:0000256" key="4">
    <source>
        <dbReference type="ARBA" id="ARBA00023002"/>
    </source>
</evidence>
<keyword evidence="3 7" id="KW-0479">Metal-binding</keyword>
<evidence type="ECO:0000256" key="8">
    <source>
        <dbReference type="RuleBase" id="RU000461"/>
    </source>
</evidence>
<dbReference type="OrthoDB" id="5290182at2"/>
<dbReference type="GO" id="GO:0004497">
    <property type="term" value="F:monooxygenase activity"/>
    <property type="evidence" value="ECO:0007669"/>
    <property type="project" value="UniProtKB-KW"/>
</dbReference>
<dbReference type="EMBL" id="SGWQ01000001">
    <property type="protein sequence ID" value="RZS45232.1"/>
    <property type="molecule type" value="Genomic_DNA"/>
</dbReference>
<dbReference type="InterPro" id="IPR036396">
    <property type="entry name" value="Cyt_P450_sf"/>
</dbReference>
<feature type="binding site" description="axial binding residue" evidence="7">
    <location>
        <position position="398"/>
    </location>
    <ligand>
        <name>heme</name>
        <dbReference type="ChEBI" id="CHEBI:30413"/>
    </ligand>
    <ligandPart>
        <name>Fe</name>
        <dbReference type="ChEBI" id="CHEBI:18248"/>
    </ligandPart>
</feature>
<dbReference type="InterPro" id="IPR002401">
    <property type="entry name" value="Cyt_P450_E_grp-I"/>
</dbReference>
<dbReference type="RefSeq" id="WP_130342797.1">
    <property type="nucleotide sequence ID" value="NZ_SGWQ01000001.1"/>
</dbReference>
<sequence>MGGVRLTGREALALLPYARRDALAFYAELLARHGDTVSMPVAPRTKFHVLSRPEHVAHVLVGNQANYLKARTYRPLTEVVGNGLLTSEGEHWARQRRLVQPMFSRRHVVSFGGDMASAATRAVDTWADDARIEAATTMSALALDVVGRALFGADLTGDAAGVAPTMDLLMDRMIRVTSNPLFWITPNYHEWRTPNRRKADAAKARLDAIVDRMIADRKRRGSGDGDGDGDLLDMLLAARDAESGTAMSEQQVRDELMTFMVAGHETTANTLVWTFSLLSTHPEARRRLESEVDSVLAGRVPDADDADKLEWTNAVVSEALRLYPPAWTLEREAIADDEVDGVRIRAGSMVATPPWLVHRHPEHWTNPEGFDPERFLPEAARGRHKFAYLPFGGGRRQCVGSGFAMLEAVLILAVITQRYRLDLAPGVRPRPDPMITLRPRGKVPMTVRAR</sequence>
<evidence type="ECO:0000313" key="9">
    <source>
        <dbReference type="EMBL" id="RZS45232.1"/>
    </source>
</evidence>
<dbReference type="PRINTS" id="PR00463">
    <property type="entry name" value="EP450I"/>
</dbReference>
<accession>A0A4Q7L9U5</accession>
<dbReference type="CDD" id="cd20620">
    <property type="entry name" value="CYP132-like"/>
    <property type="match status" value="1"/>
</dbReference>
<dbReference type="Pfam" id="PF00067">
    <property type="entry name" value="p450"/>
    <property type="match status" value="1"/>
</dbReference>
<proteinExistence type="inferred from homology"/>
<protein>
    <submittedName>
        <fullName evidence="9">Cytochrome P450</fullName>
    </submittedName>
</protein>
<evidence type="ECO:0000256" key="1">
    <source>
        <dbReference type="ARBA" id="ARBA00010617"/>
    </source>
</evidence>
<dbReference type="InterPro" id="IPR017972">
    <property type="entry name" value="Cyt_P450_CS"/>
</dbReference>
<dbReference type="Proteomes" id="UP000294257">
    <property type="component" value="Unassembled WGS sequence"/>
</dbReference>
<evidence type="ECO:0000256" key="6">
    <source>
        <dbReference type="ARBA" id="ARBA00023033"/>
    </source>
</evidence>
<evidence type="ECO:0000313" key="10">
    <source>
        <dbReference type="Proteomes" id="UP000294257"/>
    </source>
</evidence>
<dbReference type="PANTHER" id="PTHR24291:SF50">
    <property type="entry name" value="BIFUNCTIONAL ALBAFLAVENONE MONOOXYGENASE_TERPENE SYNTHASE"/>
    <property type="match status" value="1"/>
</dbReference>
<keyword evidence="5 7" id="KW-0408">Iron</keyword>
<dbReference type="PRINTS" id="PR00385">
    <property type="entry name" value="P450"/>
</dbReference>
<evidence type="ECO:0000256" key="7">
    <source>
        <dbReference type="PIRSR" id="PIRSR602401-1"/>
    </source>
</evidence>
<reference evidence="9 10" key="1">
    <citation type="submission" date="2019-02" db="EMBL/GenBank/DDBJ databases">
        <title>Genomic Encyclopedia of Type Strains, Phase IV (KMG-IV): sequencing the most valuable type-strain genomes for metagenomic binning, comparative biology and taxonomic classification.</title>
        <authorList>
            <person name="Goeker M."/>
        </authorList>
    </citation>
    <scope>NUCLEOTIDE SEQUENCE [LARGE SCALE GENOMIC DNA]</scope>
    <source>
        <strain evidence="9 10">DSM 101727</strain>
    </source>
</reference>
<evidence type="ECO:0000256" key="2">
    <source>
        <dbReference type="ARBA" id="ARBA00022617"/>
    </source>
</evidence>
<evidence type="ECO:0000256" key="5">
    <source>
        <dbReference type="ARBA" id="ARBA00023004"/>
    </source>
</evidence>
<dbReference type="GO" id="GO:0016705">
    <property type="term" value="F:oxidoreductase activity, acting on paired donors, with incorporation or reduction of molecular oxygen"/>
    <property type="evidence" value="ECO:0007669"/>
    <property type="project" value="InterPro"/>
</dbReference>
<keyword evidence="2 7" id="KW-0349">Heme</keyword>
<dbReference type="GO" id="GO:0005506">
    <property type="term" value="F:iron ion binding"/>
    <property type="evidence" value="ECO:0007669"/>
    <property type="project" value="InterPro"/>
</dbReference>
<dbReference type="SUPFAM" id="SSF48264">
    <property type="entry name" value="Cytochrome P450"/>
    <property type="match status" value="1"/>
</dbReference>
<dbReference type="AlphaFoldDB" id="A0A4Q7L9U5"/>
<gene>
    <name evidence="9" type="ORF">EV193_1011119</name>
</gene>
<comment type="caution">
    <text evidence="9">The sequence shown here is derived from an EMBL/GenBank/DDBJ whole genome shotgun (WGS) entry which is preliminary data.</text>
</comment>
<keyword evidence="6 8" id="KW-0503">Monooxygenase</keyword>
<keyword evidence="4 8" id="KW-0560">Oxidoreductase</keyword>
<dbReference type="PROSITE" id="PS00086">
    <property type="entry name" value="CYTOCHROME_P450"/>
    <property type="match status" value="1"/>
</dbReference>
<dbReference type="PANTHER" id="PTHR24291">
    <property type="entry name" value="CYTOCHROME P450 FAMILY 4"/>
    <property type="match status" value="1"/>
</dbReference>
<organism evidence="9 10">
    <name type="scientific">Herbihabitans rhizosphaerae</name>
    <dbReference type="NCBI Taxonomy" id="1872711"/>
    <lineage>
        <taxon>Bacteria</taxon>
        <taxon>Bacillati</taxon>
        <taxon>Actinomycetota</taxon>
        <taxon>Actinomycetes</taxon>
        <taxon>Pseudonocardiales</taxon>
        <taxon>Pseudonocardiaceae</taxon>
        <taxon>Herbihabitans</taxon>
    </lineage>
</organism>